<dbReference type="InterPro" id="IPR011004">
    <property type="entry name" value="Trimer_LpxA-like_sf"/>
</dbReference>
<keyword evidence="5" id="KW-0206">Cytoskeleton</keyword>
<dbReference type="Proteomes" id="UP000242146">
    <property type="component" value="Unassembled WGS sequence"/>
</dbReference>
<comment type="similarity">
    <text evidence="2">Belongs to the dynactin subunits 5/6 family. Dynactin subunit 6 subfamily.</text>
</comment>
<dbReference type="EMBL" id="MCGT01000021">
    <property type="protein sequence ID" value="ORX51299.1"/>
    <property type="molecule type" value="Genomic_DNA"/>
</dbReference>
<reference evidence="7 8" key="1">
    <citation type="submission" date="2016-07" db="EMBL/GenBank/DDBJ databases">
        <title>Pervasive Adenine N6-methylation of Active Genes in Fungi.</title>
        <authorList>
            <consortium name="DOE Joint Genome Institute"/>
            <person name="Mondo S.J."/>
            <person name="Dannebaum R.O."/>
            <person name="Kuo R.C."/>
            <person name="Labutti K."/>
            <person name="Haridas S."/>
            <person name="Kuo A."/>
            <person name="Salamov A."/>
            <person name="Ahrendt S.R."/>
            <person name="Lipzen A."/>
            <person name="Sullivan W."/>
            <person name="Andreopoulos W.B."/>
            <person name="Clum A."/>
            <person name="Lindquist E."/>
            <person name="Daum C."/>
            <person name="Ramamoorthy G.K."/>
            <person name="Gryganskyi A."/>
            <person name="Culley D."/>
            <person name="Magnuson J.K."/>
            <person name="James T.Y."/>
            <person name="O'Malley M.A."/>
            <person name="Stajich J.E."/>
            <person name="Spatafora J.W."/>
            <person name="Visel A."/>
            <person name="Grigoriev I.V."/>
        </authorList>
    </citation>
    <scope>NUCLEOTIDE SEQUENCE [LARGE SCALE GENOMIC DNA]</scope>
    <source>
        <strain evidence="7 8">NRRL 3301</strain>
    </source>
</reference>
<gene>
    <name evidence="7" type="ORF">DM01DRAFT_1307725</name>
</gene>
<dbReference type="GO" id="GO:0005869">
    <property type="term" value="C:dynactin complex"/>
    <property type="evidence" value="ECO:0007669"/>
    <property type="project" value="InterPro"/>
</dbReference>
<dbReference type="OrthoDB" id="2355at2759"/>
<dbReference type="InterPro" id="IPR027777">
    <property type="entry name" value="DCTN6"/>
</dbReference>
<dbReference type="SUPFAM" id="SSF51161">
    <property type="entry name" value="Trimeric LpxA-like enzymes"/>
    <property type="match status" value="1"/>
</dbReference>
<dbReference type="GO" id="GO:0007052">
    <property type="term" value="P:mitotic spindle organization"/>
    <property type="evidence" value="ECO:0007669"/>
    <property type="project" value="TreeGrafter"/>
</dbReference>
<evidence type="ECO:0000256" key="6">
    <source>
        <dbReference type="ARBA" id="ARBA00034687"/>
    </source>
</evidence>
<dbReference type="PANTHER" id="PTHR13072:SF0">
    <property type="entry name" value="DYNACTIN SUBUNIT 6"/>
    <property type="match status" value="1"/>
</dbReference>
<comment type="function">
    <text evidence="6">Part of the dynactin complex that activates the molecular motor dynein for ultra-processive transport along microtubules.</text>
</comment>
<evidence type="ECO:0000256" key="2">
    <source>
        <dbReference type="ARBA" id="ARBA00007719"/>
    </source>
</evidence>
<organism evidence="7 8">
    <name type="scientific">Hesseltinella vesiculosa</name>
    <dbReference type="NCBI Taxonomy" id="101127"/>
    <lineage>
        <taxon>Eukaryota</taxon>
        <taxon>Fungi</taxon>
        <taxon>Fungi incertae sedis</taxon>
        <taxon>Mucoromycota</taxon>
        <taxon>Mucoromycotina</taxon>
        <taxon>Mucoromycetes</taxon>
        <taxon>Mucorales</taxon>
        <taxon>Cunninghamellaceae</taxon>
        <taxon>Hesseltinella</taxon>
    </lineage>
</organism>
<sequence>MPGNRNRVTAGSGSVVCQEAELKGEITIGTGTVLHPKCRIIAEGGPIYIGKNNIIEENSVIFNKNVAPLVIGDDNVFEVSCYVEGSRVGNCNTIGTRAKVLGNTTIGNNCVIGPGCSTESNETVEDMTVVYGQQPSRRIQSSILPGHSSLHTRHLEYLREMLPKYNHVKRLESSG</sequence>
<protein>
    <recommendedName>
        <fullName evidence="3">Dynactin subunit 6</fullName>
    </recommendedName>
</protein>
<dbReference type="Pfam" id="PF00132">
    <property type="entry name" value="Hexapep"/>
    <property type="match status" value="1"/>
</dbReference>
<evidence type="ECO:0000313" key="8">
    <source>
        <dbReference type="Proteomes" id="UP000242146"/>
    </source>
</evidence>
<dbReference type="STRING" id="101127.A0A1X2GDH6"/>
<dbReference type="PANTHER" id="PTHR13072">
    <property type="entry name" value="DYNACTIN 6"/>
    <property type="match status" value="1"/>
</dbReference>
<keyword evidence="4" id="KW-0963">Cytoplasm</keyword>
<evidence type="ECO:0000256" key="1">
    <source>
        <dbReference type="ARBA" id="ARBA00004245"/>
    </source>
</evidence>
<dbReference type="GO" id="GO:0070840">
    <property type="term" value="F:dynein complex binding"/>
    <property type="evidence" value="ECO:0007669"/>
    <property type="project" value="TreeGrafter"/>
</dbReference>
<comment type="caution">
    <text evidence="7">The sequence shown here is derived from an EMBL/GenBank/DDBJ whole genome shotgun (WGS) entry which is preliminary data.</text>
</comment>
<dbReference type="InterPro" id="IPR001451">
    <property type="entry name" value="Hexapep"/>
</dbReference>
<keyword evidence="8" id="KW-1185">Reference proteome</keyword>
<dbReference type="Gene3D" id="2.160.10.10">
    <property type="entry name" value="Hexapeptide repeat proteins"/>
    <property type="match status" value="1"/>
</dbReference>
<evidence type="ECO:0000256" key="3">
    <source>
        <dbReference type="ARBA" id="ARBA00016573"/>
    </source>
</evidence>
<accession>A0A1X2GDH6</accession>
<dbReference type="CDD" id="cd04646">
    <property type="entry name" value="LbH_Dynactin_6"/>
    <property type="match status" value="1"/>
</dbReference>
<comment type="subcellular location">
    <subcellularLocation>
        <location evidence="1">Cytoplasm</location>
        <location evidence="1">Cytoskeleton</location>
    </subcellularLocation>
</comment>
<evidence type="ECO:0000313" key="7">
    <source>
        <dbReference type="EMBL" id="ORX51299.1"/>
    </source>
</evidence>
<evidence type="ECO:0000256" key="5">
    <source>
        <dbReference type="ARBA" id="ARBA00023212"/>
    </source>
</evidence>
<dbReference type="AlphaFoldDB" id="A0A1X2GDH6"/>
<proteinExistence type="inferred from homology"/>
<name>A0A1X2GDH6_9FUNG</name>
<evidence type="ECO:0000256" key="4">
    <source>
        <dbReference type="ARBA" id="ARBA00022490"/>
    </source>
</evidence>